<evidence type="ECO:0000313" key="1">
    <source>
        <dbReference type="EMBL" id="ETO64797.1"/>
    </source>
</evidence>
<protein>
    <recommendedName>
        <fullName evidence="3">Ubiquitin-like protease family profile domain-containing protein</fullName>
    </recommendedName>
</protein>
<comment type="caution">
    <text evidence="1">The sequence shown here is derived from an EMBL/GenBank/DDBJ whole genome shotgun (WGS) entry which is preliminary data.</text>
</comment>
<organism evidence="1 2">
    <name type="scientific">Phytophthora nicotianae P1976</name>
    <dbReference type="NCBI Taxonomy" id="1317066"/>
    <lineage>
        <taxon>Eukaryota</taxon>
        <taxon>Sar</taxon>
        <taxon>Stramenopiles</taxon>
        <taxon>Oomycota</taxon>
        <taxon>Peronosporomycetes</taxon>
        <taxon>Peronosporales</taxon>
        <taxon>Peronosporaceae</taxon>
        <taxon>Phytophthora</taxon>
    </lineage>
</organism>
<dbReference type="Proteomes" id="UP000028582">
    <property type="component" value="Unassembled WGS sequence"/>
</dbReference>
<evidence type="ECO:0000313" key="2">
    <source>
        <dbReference type="Proteomes" id="UP000028582"/>
    </source>
</evidence>
<gene>
    <name evidence="1" type="ORF">F444_17769</name>
</gene>
<name>A0A080ZDT6_PHYNI</name>
<dbReference type="EMBL" id="ANJA01003251">
    <property type="protein sequence ID" value="ETO64797.1"/>
    <property type="molecule type" value="Genomic_DNA"/>
</dbReference>
<feature type="non-terminal residue" evidence="1">
    <location>
        <position position="1"/>
    </location>
</feature>
<proteinExistence type="predicted"/>
<accession>A0A080ZDT6</accession>
<sequence length="336" mass="38438">KFTELVRDVYAVRGDIDSYKEDLAWVERDWPHEASICLPFLPIVTHALRDAAHEVAQRLAESWLSRRFTFRAGITGSGGRAELRGILGFLAGKTRLNDVVMHAMLQRICSGISKSFAIDPVNVIERKMKFPSYPLSRYSHVVVPVYMKTLEHWMVQIVELPAMSQSETQLRNVTLVLYDPLGPGHNSRFFEDTWSSYTLPLLKEWSRRDCALIQAKSGSKSTQLGRGDTIREIEQPKEITLTEVDDPVVKMRWLPFPVQGDAAYSYITGSRTFEKNKKISANDMEIMRLCIMREILCKADSVEDASADIDNWRKVQKVNKFIHEYFTASEMSEAIL</sequence>
<evidence type="ECO:0008006" key="3">
    <source>
        <dbReference type="Google" id="ProtNLM"/>
    </source>
</evidence>
<reference evidence="1 2" key="1">
    <citation type="submission" date="2013-11" db="EMBL/GenBank/DDBJ databases">
        <title>The Genome Sequence of Phytophthora parasitica P1976.</title>
        <authorList>
            <consortium name="The Broad Institute Genomics Platform"/>
            <person name="Russ C."/>
            <person name="Tyler B."/>
            <person name="Panabieres F."/>
            <person name="Shan W."/>
            <person name="Tripathy S."/>
            <person name="Grunwald N."/>
            <person name="Machado M."/>
            <person name="Johnson C.S."/>
            <person name="Walker B."/>
            <person name="Young S."/>
            <person name="Zeng Q."/>
            <person name="Gargeya S."/>
            <person name="Fitzgerald M."/>
            <person name="Haas B."/>
            <person name="Abouelleil A."/>
            <person name="Allen A.W."/>
            <person name="Alvarado L."/>
            <person name="Arachchi H.M."/>
            <person name="Berlin A.M."/>
            <person name="Chapman S.B."/>
            <person name="Gainer-Dewar J."/>
            <person name="Goldberg J."/>
            <person name="Griggs A."/>
            <person name="Gujja S."/>
            <person name="Hansen M."/>
            <person name="Howarth C."/>
            <person name="Imamovic A."/>
            <person name="Ireland A."/>
            <person name="Larimer J."/>
            <person name="McCowan C."/>
            <person name="Murphy C."/>
            <person name="Pearson M."/>
            <person name="Poon T.W."/>
            <person name="Priest M."/>
            <person name="Roberts A."/>
            <person name="Saif S."/>
            <person name="Shea T."/>
            <person name="Sisk P."/>
            <person name="Sykes S."/>
            <person name="Wortman J."/>
            <person name="Nusbaum C."/>
            <person name="Birren B."/>
        </authorList>
    </citation>
    <scope>NUCLEOTIDE SEQUENCE [LARGE SCALE GENOMIC DNA]</scope>
    <source>
        <strain evidence="1 2">P1976</strain>
    </source>
</reference>
<dbReference type="OrthoDB" id="109811at2759"/>
<dbReference type="AlphaFoldDB" id="A0A080ZDT6"/>